<evidence type="ECO:0000256" key="5">
    <source>
        <dbReference type="ARBA" id="ARBA00022777"/>
    </source>
</evidence>
<accession>A0A0F8ZMY2</accession>
<dbReference type="Pfam" id="PF08448">
    <property type="entry name" value="PAS_4"/>
    <property type="match status" value="1"/>
</dbReference>
<evidence type="ECO:0000256" key="3">
    <source>
        <dbReference type="ARBA" id="ARBA00022553"/>
    </source>
</evidence>
<keyword evidence="3" id="KW-0597">Phosphoprotein</keyword>
<evidence type="ECO:0000259" key="8">
    <source>
        <dbReference type="PROSITE" id="PS50113"/>
    </source>
</evidence>
<feature type="non-terminal residue" evidence="9">
    <location>
        <position position="1"/>
    </location>
</feature>
<dbReference type="CDD" id="cd00130">
    <property type="entry name" value="PAS"/>
    <property type="match status" value="2"/>
</dbReference>
<dbReference type="EC" id="2.7.13.3" evidence="2"/>
<evidence type="ECO:0000313" key="9">
    <source>
        <dbReference type="EMBL" id="KKK95203.1"/>
    </source>
</evidence>
<dbReference type="Pfam" id="PF08447">
    <property type="entry name" value="PAS_3"/>
    <property type="match status" value="1"/>
</dbReference>
<evidence type="ECO:0000256" key="6">
    <source>
        <dbReference type="SAM" id="Coils"/>
    </source>
</evidence>
<evidence type="ECO:0000259" key="7">
    <source>
        <dbReference type="PROSITE" id="PS50112"/>
    </source>
</evidence>
<dbReference type="InterPro" id="IPR035965">
    <property type="entry name" value="PAS-like_dom_sf"/>
</dbReference>
<proteinExistence type="predicted"/>
<feature type="domain" description="PAS" evidence="7">
    <location>
        <begin position="209"/>
        <end position="255"/>
    </location>
</feature>
<dbReference type="InterPro" id="IPR000014">
    <property type="entry name" value="PAS"/>
</dbReference>
<dbReference type="InterPro" id="IPR013655">
    <property type="entry name" value="PAS_fold_3"/>
</dbReference>
<dbReference type="SUPFAM" id="SSF55785">
    <property type="entry name" value="PYP-like sensor domain (PAS domain)"/>
    <property type="match status" value="3"/>
</dbReference>
<dbReference type="InterPro" id="IPR001610">
    <property type="entry name" value="PAC"/>
</dbReference>
<dbReference type="GO" id="GO:0004673">
    <property type="term" value="F:protein histidine kinase activity"/>
    <property type="evidence" value="ECO:0007669"/>
    <property type="project" value="UniProtKB-EC"/>
</dbReference>
<evidence type="ECO:0000256" key="2">
    <source>
        <dbReference type="ARBA" id="ARBA00012438"/>
    </source>
</evidence>
<name>A0A0F8ZMY2_9ZZZZ</name>
<dbReference type="PROSITE" id="PS50112">
    <property type="entry name" value="PAS"/>
    <property type="match status" value="2"/>
</dbReference>
<dbReference type="NCBIfam" id="TIGR00229">
    <property type="entry name" value="sensory_box"/>
    <property type="match status" value="2"/>
</dbReference>
<feature type="coiled-coil region" evidence="6">
    <location>
        <begin position="22"/>
        <end position="49"/>
    </location>
</feature>
<evidence type="ECO:0000256" key="4">
    <source>
        <dbReference type="ARBA" id="ARBA00022679"/>
    </source>
</evidence>
<keyword evidence="6" id="KW-0175">Coiled coil</keyword>
<protein>
    <recommendedName>
        <fullName evidence="2">histidine kinase</fullName>
        <ecNumber evidence="2">2.7.13.3</ecNumber>
    </recommendedName>
</protein>
<comment type="catalytic activity">
    <reaction evidence="1">
        <text>ATP + protein L-histidine = ADP + protein N-phospho-L-histidine.</text>
        <dbReference type="EC" id="2.7.13.3"/>
    </reaction>
</comment>
<gene>
    <name evidence="9" type="ORF">LCGC14_2675170</name>
</gene>
<organism evidence="9">
    <name type="scientific">marine sediment metagenome</name>
    <dbReference type="NCBI Taxonomy" id="412755"/>
    <lineage>
        <taxon>unclassified sequences</taxon>
        <taxon>metagenomes</taxon>
        <taxon>ecological metagenomes</taxon>
    </lineage>
</organism>
<dbReference type="PROSITE" id="PS50113">
    <property type="entry name" value="PAC"/>
    <property type="match status" value="2"/>
</dbReference>
<dbReference type="AlphaFoldDB" id="A0A0F8ZMY2"/>
<dbReference type="SMART" id="SM00086">
    <property type="entry name" value="PAC"/>
    <property type="match status" value="2"/>
</dbReference>
<dbReference type="SMART" id="SM00091">
    <property type="entry name" value="PAS"/>
    <property type="match status" value="3"/>
</dbReference>
<dbReference type="Gene3D" id="3.30.450.20">
    <property type="entry name" value="PAS domain"/>
    <property type="match status" value="3"/>
</dbReference>
<feature type="domain" description="PAC" evidence="8">
    <location>
        <begin position="378"/>
        <end position="432"/>
    </location>
</feature>
<dbReference type="InterPro" id="IPR013656">
    <property type="entry name" value="PAS_4"/>
</dbReference>
<sequence>IKVGASDYLIKTEYSHELLVRTIRYSLERKRTEQELKQQEKNLQAIFDVAPVGMLLVDENTVVAKINDAGTKVVGKSSSEMTNLQPGESFCCIHLADDPRGCGHSPHCSSCPIRSTFEQVLSSAQAVHGVECQLTLLVGQRKVRPWLELSAEPLTVEGKRCVVVAISNITERKLAEEKLRESKSNLAMAQKMARIGSWEYNSVTNKCIWSDETYRLFGFEPQEFEITYKYYLDAILHPEDRERVVEEVNNALEHDDEYEGEYRIITKDGRVLTMHSIAKLYRDSNGNTVRMIGSIQDITERKQVEDELKKSNERFRLALDNSKITVFNQDSELRYTWVYNPAPGLSPDFVVGKTDHDLVPDEDARVLTEMKRRVLETGVLEHGTIRFTIEGVPSYHDLNVEPLRDENERIVGVIGVSTNITDIKHAEGELKRSEERFRKLIE</sequence>
<dbReference type="InterPro" id="IPR052162">
    <property type="entry name" value="Sensor_kinase/Photoreceptor"/>
</dbReference>
<dbReference type="Gene3D" id="2.10.70.100">
    <property type="match status" value="1"/>
</dbReference>
<dbReference type="Pfam" id="PF13426">
    <property type="entry name" value="PAS_9"/>
    <property type="match status" value="1"/>
</dbReference>
<reference evidence="9" key="1">
    <citation type="journal article" date="2015" name="Nature">
        <title>Complex archaea that bridge the gap between prokaryotes and eukaryotes.</title>
        <authorList>
            <person name="Spang A."/>
            <person name="Saw J.H."/>
            <person name="Jorgensen S.L."/>
            <person name="Zaremba-Niedzwiedzka K."/>
            <person name="Martijn J."/>
            <person name="Lind A.E."/>
            <person name="van Eijk R."/>
            <person name="Schleper C."/>
            <person name="Guy L."/>
            <person name="Ettema T.J."/>
        </authorList>
    </citation>
    <scope>NUCLEOTIDE SEQUENCE</scope>
</reference>
<evidence type="ECO:0000256" key="1">
    <source>
        <dbReference type="ARBA" id="ARBA00000085"/>
    </source>
</evidence>
<dbReference type="PANTHER" id="PTHR43304">
    <property type="entry name" value="PHYTOCHROME-LIKE PROTEIN CPH1"/>
    <property type="match status" value="1"/>
</dbReference>
<keyword evidence="4" id="KW-0808">Transferase</keyword>
<feature type="domain" description="PAC" evidence="8">
    <location>
        <begin position="258"/>
        <end position="310"/>
    </location>
</feature>
<keyword evidence="5" id="KW-0418">Kinase</keyword>
<feature type="domain" description="PAS" evidence="7">
    <location>
        <begin position="39"/>
        <end position="83"/>
    </location>
</feature>
<comment type="caution">
    <text evidence="9">The sequence shown here is derived from an EMBL/GenBank/DDBJ whole genome shotgun (WGS) entry which is preliminary data.</text>
</comment>
<dbReference type="PANTHER" id="PTHR43304:SF1">
    <property type="entry name" value="PAC DOMAIN-CONTAINING PROTEIN"/>
    <property type="match status" value="1"/>
</dbReference>
<dbReference type="InterPro" id="IPR000700">
    <property type="entry name" value="PAS-assoc_C"/>
</dbReference>
<dbReference type="EMBL" id="LAZR01047011">
    <property type="protein sequence ID" value="KKK95203.1"/>
    <property type="molecule type" value="Genomic_DNA"/>
</dbReference>
<feature type="non-terminal residue" evidence="9">
    <location>
        <position position="442"/>
    </location>
</feature>